<dbReference type="Pfam" id="PF15008">
    <property type="entry name" value="DUF4518"/>
    <property type="match status" value="1"/>
</dbReference>
<dbReference type="EMBL" id="GANO01003669">
    <property type="protein sequence ID" value="JAB56202.1"/>
    <property type="molecule type" value="mRNA"/>
</dbReference>
<feature type="non-terminal residue" evidence="1">
    <location>
        <position position="1"/>
    </location>
</feature>
<organism evidence="1">
    <name type="scientific">Corethrella appendiculata</name>
    <dbReference type="NCBI Taxonomy" id="1370023"/>
    <lineage>
        <taxon>Eukaryota</taxon>
        <taxon>Metazoa</taxon>
        <taxon>Ecdysozoa</taxon>
        <taxon>Arthropoda</taxon>
        <taxon>Hexapoda</taxon>
        <taxon>Insecta</taxon>
        <taxon>Pterygota</taxon>
        <taxon>Neoptera</taxon>
        <taxon>Endopterygota</taxon>
        <taxon>Diptera</taxon>
        <taxon>Nematocera</taxon>
        <taxon>Culicoidea</taxon>
        <taxon>Chaoboridae</taxon>
        <taxon>Corethrella</taxon>
    </lineage>
</organism>
<protein>
    <submittedName>
        <fullName evidence="1">Putative h cysteine-type endopeptidase</fullName>
    </submittedName>
</protein>
<evidence type="ECO:0000313" key="1">
    <source>
        <dbReference type="EMBL" id="JAB56202.1"/>
    </source>
</evidence>
<dbReference type="InterPro" id="IPR026698">
    <property type="entry name" value="UPF_C3orf38"/>
</dbReference>
<dbReference type="SUPFAM" id="SSF54427">
    <property type="entry name" value="NTF2-like"/>
    <property type="match status" value="1"/>
</dbReference>
<reference evidence="1" key="1">
    <citation type="journal article" date="2014" name="Insect Biochem. Mol. Biol.">
        <title>An insight into the sialome of the frog biting fly, Corethrella appendiculata.</title>
        <authorList>
            <person name="Ribeiro J.M.C."/>
            <person name="Chagas A.C."/>
            <person name="Pham V.M."/>
            <person name="Lounibos L.P."/>
            <person name="Calvo E."/>
        </authorList>
    </citation>
    <scope>NUCLEOTIDE SEQUENCE</scope>
    <source>
        <tissue evidence="1">Salivary glands</tissue>
    </source>
</reference>
<name>U5ERM1_9DIPT</name>
<dbReference type="InterPro" id="IPR032710">
    <property type="entry name" value="NTF2-like_dom_sf"/>
</dbReference>
<dbReference type="AlphaFoldDB" id="U5ERM1"/>
<proteinExistence type="evidence at transcript level"/>
<sequence>KDYEKAGIIDFFKHGPEYEKLSKAIGKIISRNTIPDLTVDKSIEIILQHSNSLLVLLNKKIITMDYLYKYLHDCRLQIPQNFTKAYLIEKIMEYWASKYNQQIDVAGQDNFLPTGTEHYEQNVFDSGSTAEIKSQEDTGNYPINVMSKEFSTWFYDKLNKNNLSENDFWEDASCYLRLMFPNNVQQQQQQIEDTQTFGKTNILDFFTCFKSKYKIYFNPNVCSEGVQGRMDQHGLVCVLTCGTVHTDQSCLGIFESSFGLMRDLFSENNWKIKYLKILIRQMTVNSLPTLQNCESLQDFMTLTQSNDELL</sequence>
<accession>U5ERM1</accession>
<dbReference type="PANTHER" id="PTHR21084">
    <property type="entry name" value="DENSE INCISORS"/>
    <property type="match status" value="1"/>
</dbReference>
<dbReference type="PANTHER" id="PTHR21084:SF1">
    <property type="entry name" value="DENSE INCISORS"/>
    <property type="match status" value="1"/>
</dbReference>